<dbReference type="EMBL" id="AMKT01000044">
    <property type="protein sequence ID" value="OXG20835.1"/>
    <property type="molecule type" value="Genomic_DNA"/>
</dbReference>
<dbReference type="SUPFAM" id="SSF48371">
    <property type="entry name" value="ARM repeat"/>
    <property type="match status" value="1"/>
</dbReference>
<proteinExistence type="predicted"/>
<accession>A0A854QD27</accession>
<dbReference type="AlphaFoldDB" id="A0A854QD27"/>
<dbReference type="Proteomes" id="UP000199727">
    <property type="component" value="Unassembled WGS sequence"/>
</dbReference>
<evidence type="ECO:0000313" key="1">
    <source>
        <dbReference type="EMBL" id="OXG20835.1"/>
    </source>
</evidence>
<dbReference type="InterPro" id="IPR016024">
    <property type="entry name" value="ARM-type_fold"/>
</dbReference>
<sequence length="593" mass="66258">MEDLTSISRSLREILNSSTHEQGHLTEIVQKYLESDDTGTKRAVCEVILELLEEGDEETQTQRRTLLLEDSALTYVSLIIPLSSTAPRTVHSLIQLISMYGRPREVLMALSEALQYVTDRAEGFSVSDDEGDNLPLDDDDVDYESLWAEWQMIISGLIIAIPRLPNARSTPTLLSLSEEISQSIKSLGPHASTFWSRTCLVMLCSLTDTIWDWTQKTTDKGGEQASLLSGILFEALVLLGDKVDAYLTERWFLQTFPKYGQGPHVSKLPQDNEEKWLGGALVYKRALDIAKKLCLTPPLFDRIIYSSNRSTHGTFAAFNILAATIPLCTVDPHLPDPLPQSLLEDMMPVLCAALSGTSIDAGAVWLWWIANRALESKKEGAQIVNVGYDEVTVLIELLVPLTAQYPSPVMRLALFKLIGSLISLLPSKDKILTLRHLLEPENPFDTVRIESMSILREESASNNDLLSPDLLAQLAPILFSPATLSDPDSPFNLSPSDLLSSPNPSWWTEVAQYIWFLSTRDSANKSGVRSTYREDINMWLDAVRLKLNETLNYIQEENGNVKEVAEVLPDHGVEFFLNRWEDALDRAKAVLDA</sequence>
<comment type="caution">
    <text evidence="1">The sequence shown here is derived from an EMBL/GenBank/DDBJ whole genome shotgun (WGS) entry which is preliminary data.</text>
</comment>
<reference evidence="1 2" key="1">
    <citation type="submission" date="2017-06" db="EMBL/GenBank/DDBJ databases">
        <title>Global population genomics of the pathogenic fungus Cryptococcus neoformans var. grubii.</title>
        <authorList>
            <person name="Cuomo C."/>
            <person name="Litvintseva A."/>
            <person name="Chen Y."/>
            <person name="Young S."/>
            <person name="Zeng Q."/>
            <person name="Chapman S."/>
            <person name="Gujja S."/>
            <person name="Saif S."/>
            <person name="Birren B."/>
        </authorList>
    </citation>
    <scope>NUCLEOTIDE SEQUENCE [LARGE SCALE GENOMIC DNA]</scope>
    <source>
        <strain evidence="1 2">Tu259-1</strain>
    </source>
</reference>
<evidence type="ECO:0000313" key="2">
    <source>
        <dbReference type="Proteomes" id="UP000199727"/>
    </source>
</evidence>
<protein>
    <submittedName>
        <fullName evidence="1">Uncharacterized protein</fullName>
    </submittedName>
</protein>
<organism evidence="1 2">
    <name type="scientific">Cryptococcus neoformans Tu259-1</name>
    <dbReference type="NCBI Taxonomy" id="1230072"/>
    <lineage>
        <taxon>Eukaryota</taxon>
        <taxon>Fungi</taxon>
        <taxon>Dikarya</taxon>
        <taxon>Basidiomycota</taxon>
        <taxon>Agaricomycotina</taxon>
        <taxon>Tremellomycetes</taxon>
        <taxon>Tremellales</taxon>
        <taxon>Cryptococcaceae</taxon>
        <taxon>Cryptococcus</taxon>
        <taxon>Cryptococcus neoformans species complex</taxon>
    </lineage>
</organism>
<name>A0A854QD27_CRYNE</name>
<gene>
    <name evidence="1" type="ORF">C361_03814</name>
</gene>
<dbReference type="OrthoDB" id="2570790at2759"/>